<reference evidence="1 2" key="1">
    <citation type="journal article" date="1999" name="Science">
        <title>Genome sequence of the radioresistant bacterium Deinococcus radiodurans R1.</title>
        <authorList>
            <person name="White O."/>
            <person name="Eisen J.A."/>
            <person name="Heidelberg J.F."/>
            <person name="Hickey E.K."/>
            <person name="Peterson J.D."/>
            <person name="Dodson R.J."/>
            <person name="Haft D.H."/>
            <person name="Gwinn M.L."/>
            <person name="Nelson W.C."/>
            <person name="Richardson D.L."/>
            <person name="Moffat K.S."/>
            <person name="Qin H."/>
            <person name="Jiang L."/>
            <person name="Pamphile W."/>
            <person name="Crosby M."/>
            <person name="Shen M."/>
            <person name="Vamathevan J.J."/>
            <person name="Lam P."/>
            <person name="McDonald L."/>
            <person name="Utterback T."/>
            <person name="Zalewski C."/>
            <person name="Makarova K.S."/>
            <person name="Aravind L."/>
            <person name="Daly M.J."/>
            <person name="Minton K.W."/>
            <person name="Fleischmann R.D."/>
            <person name="Ketchum K.A."/>
            <person name="Nelson K.E."/>
            <person name="Salzberg S."/>
            <person name="Smith H.O."/>
            <person name="Venter J.C."/>
            <person name="Fraser C.M."/>
        </authorList>
    </citation>
    <scope>NUCLEOTIDE SEQUENCE [LARGE SCALE GENOMIC DNA]</scope>
    <source>
        <strain evidence="2">ATCC 13939 / DSM 20539 / JCM 16871 / LMG 4051 / NBRC 15346 / NCIMB 9279 / R1 / VKM B-1422</strain>
    </source>
</reference>
<name>Q9RZ75_DEIRA</name>
<organism evidence="1 2">
    <name type="scientific">Deinococcus radiodurans (strain ATCC 13939 / DSM 20539 / JCM 16871 / CCUG 27074 / LMG 4051 / NBRC 15346 / NCIMB 9279 / VKM B-1422 / R1)</name>
    <dbReference type="NCBI Taxonomy" id="243230"/>
    <lineage>
        <taxon>Bacteria</taxon>
        <taxon>Thermotogati</taxon>
        <taxon>Deinococcota</taxon>
        <taxon>Deinococci</taxon>
        <taxon>Deinococcales</taxon>
        <taxon>Deinococcaceae</taxon>
        <taxon>Deinococcus</taxon>
    </lineage>
</organism>
<dbReference type="EMBL" id="AE001825">
    <property type="protein sequence ID" value="AAF12349.1"/>
    <property type="molecule type" value="Genomic_DNA"/>
</dbReference>
<dbReference type="InParanoid" id="Q9RZ75"/>
<accession>Q9RZ75</accession>
<dbReference type="KEGG" id="dra:DR_A0079"/>
<evidence type="ECO:0000313" key="2">
    <source>
        <dbReference type="Proteomes" id="UP000002524"/>
    </source>
</evidence>
<dbReference type="HOGENOM" id="CLU_1841843_0_0_0"/>
<dbReference type="Proteomes" id="UP000002524">
    <property type="component" value="Chromosome 2"/>
</dbReference>
<dbReference type="PaxDb" id="243230-DR_A0079"/>
<keyword evidence="2" id="KW-1185">Reference proteome</keyword>
<protein>
    <submittedName>
        <fullName evidence="1">Uncharacterized protein</fullName>
    </submittedName>
</protein>
<dbReference type="EnsemblBacteria" id="AAF12349">
    <property type="protein sequence ID" value="AAF12349"/>
    <property type="gene ID" value="DR_A0079"/>
</dbReference>
<dbReference type="OrthoDB" id="69964at2"/>
<sequence>MTKPTNDQLRQLLDLPDQILAVEKTINGLKSDKAKVTRELDALEARHRLRISKEGGYTNADDRKAALIVACEDDELYSAKTERLDKLNGMIRSKETERDHLRRTRAAIQAGAYAYIVAKTEELMKDRDLITAIGSRLLA</sequence>
<dbReference type="PIR" id="A75602">
    <property type="entry name" value="A75602"/>
</dbReference>
<dbReference type="AlphaFoldDB" id="Q9RZ75"/>
<dbReference type="RefSeq" id="WP_010889338.1">
    <property type="nucleotide sequence ID" value="NC_001264.1"/>
</dbReference>
<dbReference type="STRING" id="243230.DR_A0079"/>
<evidence type="ECO:0000313" key="1">
    <source>
        <dbReference type="EMBL" id="AAF12349.1"/>
    </source>
</evidence>
<dbReference type="GeneID" id="69518972"/>
<gene>
    <name evidence="1" type="ordered locus">DR_A0079</name>
</gene>
<proteinExistence type="predicted"/>
<dbReference type="PATRIC" id="fig|243230.17.peg.2964"/>